<dbReference type="Pfam" id="PF00069">
    <property type="entry name" value="Pkinase"/>
    <property type="match status" value="1"/>
</dbReference>
<accession>A0A9P3F6N1</accession>
<dbReference type="OrthoDB" id="4062651at2759"/>
<keyword evidence="4" id="KW-0067">ATP-binding</keyword>
<dbReference type="GO" id="GO:0004674">
    <property type="term" value="F:protein serine/threonine kinase activity"/>
    <property type="evidence" value="ECO:0007669"/>
    <property type="project" value="TreeGrafter"/>
</dbReference>
<organism evidence="6 7">
    <name type="scientific">Aspergillus viridinutans</name>
    <dbReference type="NCBI Taxonomy" id="75553"/>
    <lineage>
        <taxon>Eukaryota</taxon>
        <taxon>Fungi</taxon>
        <taxon>Dikarya</taxon>
        <taxon>Ascomycota</taxon>
        <taxon>Pezizomycotina</taxon>
        <taxon>Eurotiomycetes</taxon>
        <taxon>Eurotiomycetidae</taxon>
        <taxon>Eurotiales</taxon>
        <taxon>Aspergillaceae</taxon>
        <taxon>Aspergillus</taxon>
        <taxon>Aspergillus subgen. Fumigati</taxon>
    </lineage>
</organism>
<dbReference type="SMART" id="SM00220">
    <property type="entry name" value="S_TKc"/>
    <property type="match status" value="1"/>
</dbReference>
<dbReference type="PROSITE" id="PS00108">
    <property type="entry name" value="PROTEIN_KINASE_ST"/>
    <property type="match status" value="1"/>
</dbReference>
<dbReference type="InterPro" id="IPR008271">
    <property type="entry name" value="Ser/Thr_kinase_AS"/>
</dbReference>
<sequence length="398" mass="44665">MEQMLTSIEFISYTENEDYLAEGKPEPNIRSQTLIYHSGDSKWWIKVTFKGETSHGLQQKTSKRERRKEFQSFLQHIDYSSLPLLDDTVTEVLLDDLAEPHYATLPLRETEEFTSSVFATLARTLRYTTREDPSRVVYPSCHEFPSFPQTNMAELSHEIDIAAGVSKVFDVHNKTPYILKVVNRPLYLPHDTGIIRRELENLGICKGVPNIVQAAGIAVSTNPYMTSSARDQLLVVIGILLEFHSGGSLQEVLNEGRLLDHPWESWAIQIATALAHLHGAGITHMDIKPSNVVLDSDGNAILIDISGIGGVTYRWCAPEIRDEISPTALPFEARRLNDLWACGQLLSEIVSRAEHSPITKMLRQIADCLTKENTQSRMTLLEAISQLEAAGVGKVWKM</sequence>
<dbReference type="SUPFAM" id="SSF56112">
    <property type="entry name" value="Protein kinase-like (PK-like)"/>
    <property type="match status" value="1"/>
</dbReference>
<protein>
    <recommendedName>
        <fullName evidence="5">Protein kinase domain-containing protein</fullName>
    </recommendedName>
</protein>
<dbReference type="PANTHER" id="PTHR44329">
    <property type="entry name" value="SERINE/THREONINE-PROTEIN KINASE TNNI3K-RELATED"/>
    <property type="match status" value="1"/>
</dbReference>
<keyword evidence="3" id="KW-0418">Kinase</keyword>
<dbReference type="CDD" id="cd00180">
    <property type="entry name" value="PKc"/>
    <property type="match status" value="1"/>
</dbReference>
<gene>
    <name evidence="6" type="ORF">Aspvir_002825</name>
</gene>
<dbReference type="GO" id="GO:0005524">
    <property type="term" value="F:ATP binding"/>
    <property type="evidence" value="ECO:0007669"/>
    <property type="project" value="UniProtKB-KW"/>
</dbReference>
<keyword evidence="7" id="KW-1185">Reference proteome</keyword>
<proteinExistence type="predicted"/>
<evidence type="ECO:0000313" key="6">
    <source>
        <dbReference type="EMBL" id="GIK07169.1"/>
    </source>
</evidence>
<dbReference type="InterPro" id="IPR051681">
    <property type="entry name" value="Ser/Thr_Kinases-Pseudokinases"/>
</dbReference>
<evidence type="ECO:0000256" key="3">
    <source>
        <dbReference type="ARBA" id="ARBA00022777"/>
    </source>
</evidence>
<evidence type="ECO:0000256" key="1">
    <source>
        <dbReference type="ARBA" id="ARBA00022679"/>
    </source>
</evidence>
<dbReference type="InterPro" id="IPR011009">
    <property type="entry name" value="Kinase-like_dom_sf"/>
</dbReference>
<dbReference type="RefSeq" id="XP_043130355.1">
    <property type="nucleotide sequence ID" value="XM_043274420.1"/>
</dbReference>
<feature type="domain" description="Protein kinase" evidence="5">
    <location>
        <begin position="107"/>
        <end position="398"/>
    </location>
</feature>
<evidence type="ECO:0000256" key="2">
    <source>
        <dbReference type="ARBA" id="ARBA00022741"/>
    </source>
</evidence>
<reference evidence="6 7" key="1">
    <citation type="submission" date="2021-02" db="EMBL/GenBank/DDBJ databases">
        <title>Pan-genome distribution and transcriptional activeness of fungal secondary metabolism genes in Aspergillus section Fumigati.</title>
        <authorList>
            <person name="Takahashi H."/>
            <person name="Umemura M."/>
            <person name="Ninomiya A."/>
            <person name="Kusuya Y."/>
            <person name="Urayama S."/>
            <person name="Shimizu M."/>
            <person name="Watanabe A."/>
            <person name="Kamei K."/>
            <person name="Yaguchi T."/>
            <person name="Hagiwara D."/>
        </authorList>
    </citation>
    <scope>NUCLEOTIDE SEQUENCE [LARGE SCALE GENOMIC DNA]</scope>
    <source>
        <strain evidence="6 7">IFM 47045</strain>
    </source>
</reference>
<evidence type="ECO:0000256" key="4">
    <source>
        <dbReference type="ARBA" id="ARBA00022840"/>
    </source>
</evidence>
<evidence type="ECO:0000259" key="5">
    <source>
        <dbReference type="PROSITE" id="PS50011"/>
    </source>
</evidence>
<comment type="caution">
    <text evidence="6">The sequence shown here is derived from an EMBL/GenBank/DDBJ whole genome shotgun (WGS) entry which is preliminary data.</text>
</comment>
<keyword evidence="1" id="KW-0808">Transferase</keyword>
<dbReference type="PROSITE" id="PS50011">
    <property type="entry name" value="PROTEIN_KINASE_DOM"/>
    <property type="match status" value="1"/>
</dbReference>
<name>A0A9P3F6N1_ASPVI</name>
<dbReference type="GeneID" id="66930807"/>
<dbReference type="EMBL" id="BOPL01000013">
    <property type="protein sequence ID" value="GIK07169.1"/>
    <property type="molecule type" value="Genomic_DNA"/>
</dbReference>
<keyword evidence="2" id="KW-0547">Nucleotide-binding</keyword>
<dbReference type="AlphaFoldDB" id="A0A9P3F6N1"/>
<dbReference type="PANTHER" id="PTHR44329:SF288">
    <property type="entry name" value="MITOGEN-ACTIVATED PROTEIN KINASE KINASE KINASE 20"/>
    <property type="match status" value="1"/>
</dbReference>
<evidence type="ECO:0000313" key="7">
    <source>
        <dbReference type="Proteomes" id="UP000710440"/>
    </source>
</evidence>
<dbReference type="Proteomes" id="UP000710440">
    <property type="component" value="Unassembled WGS sequence"/>
</dbReference>
<dbReference type="InterPro" id="IPR000719">
    <property type="entry name" value="Prot_kinase_dom"/>
</dbReference>
<dbReference type="Gene3D" id="1.10.510.10">
    <property type="entry name" value="Transferase(Phosphotransferase) domain 1"/>
    <property type="match status" value="1"/>
</dbReference>